<proteinExistence type="predicted"/>
<evidence type="ECO:0000313" key="2">
    <source>
        <dbReference type="Proteomes" id="UP000290970"/>
    </source>
</evidence>
<evidence type="ECO:0000313" key="1">
    <source>
        <dbReference type="EMBL" id="AZU99793.1"/>
    </source>
</evidence>
<keyword evidence="2" id="KW-1185">Reference proteome</keyword>
<name>A0A3T0IJ30_9CAUD</name>
<protein>
    <submittedName>
        <fullName evidence="1">Uncharacterized protein</fullName>
    </submittedName>
</protein>
<organism evidence="1 2">
    <name type="scientific">Bacillus phage DK2</name>
    <dbReference type="NCBI Taxonomy" id="2500809"/>
    <lineage>
        <taxon>Viruses</taxon>
        <taxon>Duplodnaviria</taxon>
        <taxon>Heunggongvirae</taxon>
        <taxon>Uroviricota</taxon>
        <taxon>Caudoviricetes</taxon>
        <taxon>Salasmaviridae</taxon>
        <taxon>Northropvirinae</taxon>
        <taxon>Hemphillvirus</taxon>
        <taxon>Hemphillvirus DK2</taxon>
    </lineage>
</organism>
<gene>
    <name evidence="1" type="ORF">DK2_000040</name>
</gene>
<sequence length="62" mass="7160">MTIAILTTKTGLNFKVKSHSEYGLLKEFKNEEEICEFYLVDGGKIVLDRENIDIIIIKENNK</sequence>
<dbReference type="EMBL" id="MK284527">
    <property type="protein sequence ID" value="AZU99793.1"/>
    <property type="molecule type" value="Genomic_DNA"/>
</dbReference>
<dbReference type="Proteomes" id="UP000290970">
    <property type="component" value="Segment"/>
</dbReference>
<reference evidence="1 2" key="1">
    <citation type="submission" date="2018-12" db="EMBL/GenBank/DDBJ databases">
        <authorList>
            <person name="Kong L."/>
            <person name="Ding Y."/>
            <person name="Wu Q."/>
        </authorList>
    </citation>
    <scope>NUCLEOTIDE SEQUENCE [LARGE SCALE GENOMIC DNA]</scope>
</reference>
<accession>A0A3T0IJ30</accession>